<dbReference type="InterPro" id="IPR036881">
    <property type="entry name" value="Glyco_hydro_3_C_sf"/>
</dbReference>
<dbReference type="GO" id="GO:0009044">
    <property type="term" value="F:xylan 1,4-beta-xylosidase activity"/>
    <property type="evidence" value="ECO:0000318"/>
    <property type="project" value="GO_Central"/>
</dbReference>
<dbReference type="Pfam" id="PF01915">
    <property type="entry name" value="Glyco_hydro_3_C"/>
    <property type="match status" value="1"/>
</dbReference>
<evidence type="ECO:0000256" key="4">
    <source>
        <dbReference type="ARBA" id="ARBA00022729"/>
    </source>
</evidence>
<evidence type="ECO:0000256" key="8">
    <source>
        <dbReference type="SAM" id="SignalP"/>
    </source>
</evidence>
<comment type="similarity">
    <text evidence="2">Belongs to the glycosyl hydrolase 3 family.</text>
</comment>
<dbReference type="FunFam" id="3.20.20.300:FF:000004">
    <property type="entry name" value="probable beta-D-xylosidase 7"/>
    <property type="match status" value="1"/>
</dbReference>
<dbReference type="EMBL" id="CM004404">
    <property type="protein sequence ID" value="OAY23321.1"/>
    <property type="molecule type" value="Genomic_DNA"/>
</dbReference>
<dbReference type="Pfam" id="PF00933">
    <property type="entry name" value="Glyco_hydro_3"/>
    <property type="match status" value="1"/>
</dbReference>
<dbReference type="GO" id="GO:0031222">
    <property type="term" value="P:arabinan catabolic process"/>
    <property type="evidence" value="ECO:0000318"/>
    <property type="project" value="GO_Central"/>
</dbReference>
<dbReference type="Gene3D" id="3.40.50.1700">
    <property type="entry name" value="Glycoside hydrolase family 3 C-terminal domain"/>
    <property type="match status" value="1"/>
</dbReference>
<organism evidence="10">
    <name type="scientific">Manihot esculenta</name>
    <name type="common">Cassava</name>
    <name type="synonym">Jatropha manihot</name>
    <dbReference type="NCBI Taxonomy" id="3983"/>
    <lineage>
        <taxon>Eukaryota</taxon>
        <taxon>Viridiplantae</taxon>
        <taxon>Streptophyta</taxon>
        <taxon>Embryophyta</taxon>
        <taxon>Tracheophyta</taxon>
        <taxon>Spermatophyta</taxon>
        <taxon>Magnoliopsida</taxon>
        <taxon>eudicotyledons</taxon>
        <taxon>Gunneridae</taxon>
        <taxon>Pentapetalae</taxon>
        <taxon>rosids</taxon>
        <taxon>fabids</taxon>
        <taxon>Malpighiales</taxon>
        <taxon>Euphorbiaceae</taxon>
        <taxon>Crotonoideae</taxon>
        <taxon>Manihoteae</taxon>
        <taxon>Manihot</taxon>
    </lineage>
</organism>
<reference evidence="10" key="1">
    <citation type="submission" date="2016-02" db="EMBL/GenBank/DDBJ databases">
        <title>WGS assembly of Manihot esculenta.</title>
        <authorList>
            <person name="Bredeson J.V."/>
            <person name="Prochnik S.E."/>
            <person name="Lyons J.B."/>
            <person name="Schmutz J."/>
            <person name="Grimwood J."/>
            <person name="Vrebalov J."/>
            <person name="Bart R.S."/>
            <person name="Amuge T."/>
            <person name="Ferguson M.E."/>
            <person name="Green R."/>
            <person name="Putnam N."/>
            <person name="Stites J."/>
            <person name="Rounsley S."/>
            <person name="Rokhsar D.S."/>
        </authorList>
    </citation>
    <scope>NUCLEOTIDE SEQUENCE [LARGE SCALE GENOMIC DNA]</scope>
    <source>
        <tissue evidence="10">Leaf</tissue>
    </source>
</reference>
<dbReference type="InterPro" id="IPR001764">
    <property type="entry name" value="Glyco_hydro_3_N"/>
</dbReference>
<dbReference type="InterPro" id="IPR036962">
    <property type="entry name" value="Glyco_hydro_3_N_sf"/>
</dbReference>
<evidence type="ECO:0000256" key="2">
    <source>
        <dbReference type="ARBA" id="ARBA00005336"/>
    </source>
</evidence>
<dbReference type="GO" id="GO:0046556">
    <property type="term" value="F:alpha-L-arabinofuranosidase activity"/>
    <property type="evidence" value="ECO:0000318"/>
    <property type="project" value="GO_Central"/>
</dbReference>
<dbReference type="Gene3D" id="3.20.20.300">
    <property type="entry name" value="Glycoside hydrolase, family 3, N-terminal domain"/>
    <property type="match status" value="1"/>
</dbReference>
<dbReference type="PRINTS" id="PR00133">
    <property type="entry name" value="GLHYDRLASE3"/>
</dbReference>
<dbReference type="Pfam" id="PF14310">
    <property type="entry name" value="Fn3-like"/>
    <property type="match status" value="1"/>
</dbReference>
<keyword evidence="7" id="KW-0326">Glycosidase</keyword>
<keyword evidence="3" id="KW-0964">Secreted</keyword>
<dbReference type="PANTHER" id="PTHR42721">
    <property type="entry name" value="SUGAR HYDROLASE-RELATED"/>
    <property type="match status" value="1"/>
</dbReference>
<dbReference type="InterPro" id="IPR026891">
    <property type="entry name" value="Fn3-like"/>
</dbReference>
<dbReference type="FunFam" id="3.40.50.1700:FF:000001">
    <property type="entry name" value="probable beta-D-xylosidase 2"/>
    <property type="match status" value="1"/>
</dbReference>
<evidence type="ECO:0000259" key="9">
    <source>
        <dbReference type="SMART" id="SM01217"/>
    </source>
</evidence>
<dbReference type="InterPro" id="IPR017853">
    <property type="entry name" value="GH"/>
</dbReference>
<dbReference type="InterPro" id="IPR044993">
    <property type="entry name" value="BXL"/>
</dbReference>
<evidence type="ECO:0000256" key="1">
    <source>
        <dbReference type="ARBA" id="ARBA00004613"/>
    </source>
</evidence>
<feature type="domain" description="Fibronectin type III-like" evidence="9">
    <location>
        <begin position="695"/>
        <end position="765"/>
    </location>
</feature>
<dbReference type="SMART" id="SM01217">
    <property type="entry name" value="Fn3_like"/>
    <property type="match status" value="1"/>
</dbReference>
<dbReference type="InterPro" id="IPR013783">
    <property type="entry name" value="Ig-like_fold"/>
</dbReference>
<protein>
    <recommendedName>
        <fullName evidence="9">Fibronectin type III-like domain-containing protein</fullName>
    </recommendedName>
</protein>
<dbReference type="SUPFAM" id="SSF52279">
    <property type="entry name" value="Beta-D-glucan exohydrolase, C-terminal domain"/>
    <property type="match status" value="1"/>
</dbReference>
<keyword evidence="6" id="KW-0325">Glycoprotein</keyword>
<evidence type="ECO:0000256" key="6">
    <source>
        <dbReference type="ARBA" id="ARBA00023180"/>
    </source>
</evidence>
<feature type="chain" id="PRO_5013061883" description="Fibronectin type III-like domain-containing protein" evidence="8">
    <location>
        <begin position="22"/>
        <end position="773"/>
    </location>
</feature>
<evidence type="ECO:0000256" key="5">
    <source>
        <dbReference type="ARBA" id="ARBA00022801"/>
    </source>
</evidence>
<evidence type="ECO:0000313" key="10">
    <source>
        <dbReference type="EMBL" id="OAY23321.1"/>
    </source>
</evidence>
<dbReference type="Gene3D" id="2.60.40.10">
    <property type="entry name" value="Immunoglobulins"/>
    <property type="match status" value="1"/>
</dbReference>
<evidence type="ECO:0000256" key="7">
    <source>
        <dbReference type="ARBA" id="ARBA00023295"/>
    </source>
</evidence>
<dbReference type="GO" id="GO:0005576">
    <property type="term" value="C:extracellular region"/>
    <property type="evidence" value="ECO:0007669"/>
    <property type="project" value="UniProtKB-SubCell"/>
</dbReference>
<name>A0A2C9U246_MANES</name>
<keyword evidence="4 8" id="KW-0732">Signal</keyword>
<dbReference type="SUPFAM" id="SSF51445">
    <property type="entry name" value="(Trans)glycosidases"/>
    <property type="match status" value="1"/>
</dbReference>
<dbReference type="InterPro" id="IPR002772">
    <property type="entry name" value="Glyco_hydro_3_C"/>
</dbReference>
<keyword evidence="5" id="KW-0378">Hydrolase</keyword>
<dbReference type="PANTHER" id="PTHR42721:SF3">
    <property type="entry name" value="BETA-D-XYLOSIDASE 5-RELATED"/>
    <property type="match status" value="1"/>
</dbReference>
<sequence length="773" mass="84931">MMKLVILIVIVVTNITSQVHSVESVSPPFACDFSNPSTKLYPFCKTTLSISQRVQDLISRLTFDEKIAQLAYAAPPIPRLGIPSYHWWGEALHGIVYVGNATYGINFNGTIRSATSFPQVLLTTASFNPQIWFRIGQVIGEEARALYNAGQATGLTFWSPNINIFRDPRWGRGQETPGEDPLVAGKYAMLFVRGVQGDSFEGGKLGVGDHLQASACCKHFTAYDLDNWKGVSTLVFDARVTLQDLADTFQPPFHSCIVEGKASGIMCAYNRVNGVPNCADYNLLSKTARGKWGFQGYIVSDCYAVAQLHDNQGYAKSPEDAVADVLKAGMDVDCGGYVSNHTKSAIKQKKLGESEIDRALGNLFSVRMRLGLFNGNPLKLPYGNIGSDKVCSKEHQDLALEAAREGIVLVKNSVKFLPLKKSKTRSLAVVGHNADEPQTILGSYKGLPCNIVTPLQALQKYVKKVRHHRGCDTAGCTSASIDKAVRIARVVDHVVLIIGLDQTQEREGLDRLNLVLPGKQQELIRKVAKAAKKPVVLVILSGGPIDITFAKNDNKIGSILWAGYPGEAGGTALAEIIFGDYNPGGRLPVTWYPQDFTKVQMVDMRMRSEPSSGYPGRTYRFYGGKKVFEFGYGLSYTNYSYNFISVSRTNITFYKRKSNLNSYILVSDLGTELCENSKFWVTIGVENTGMMAGRHPVLVFAKQAKLGNGKPLKQLVGFQSVKLNAKAKAEIKYELNPCEHLTRANEDGSIVIDEGLYYFIVGSEEYPLTVIVA</sequence>
<dbReference type="AlphaFoldDB" id="A0A2C9U246"/>
<proteinExistence type="inferred from homology"/>
<gene>
    <name evidence="10" type="ORF">MANES_18G069200</name>
</gene>
<feature type="signal peptide" evidence="8">
    <location>
        <begin position="1"/>
        <end position="21"/>
    </location>
</feature>
<evidence type="ECO:0000256" key="3">
    <source>
        <dbReference type="ARBA" id="ARBA00022525"/>
    </source>
</evidence>
<dbReference type="GO" id="GO:0045493">
    <property type="term" value="P:xylan catabolic process"/>
    <property type="evidence" value="ECO:0000318"/>
    <property type="project" value="GO_Central"/>
</dbReference>
<comment type="subcellular location">
    <subcellularLocation>
        <location evidence="1">Secreted</location>
    </subcellularLocation>
</comment>
<accession>A0A2C9U246</accession>